<dbReference type="SUPFAM" id="SSF102405">
    <property type="entry name" value="MCP/YpsA-like"/>
    <property type="match status" value="1"/>
</dbReference>
<dbReference type="EMBL" id="CP013065">
    <property type="protein sequence ID" value="ALM12745.1"/>
    <property type="molecule type" value="Genomic_DNA"/>
</dbReference>
<evidence type="ECO:0000259" key="3">
    <source>
        <dbReference type="Pfam" id="PF17782"/>
    </source>
</evidence>
<accession>A0A0S1SGL9</accession>
<dbReference type="PATRIC" id="fig|1735161.3.peg.41"/>
<dbReference type="STRING" id="1735162.PeribacterB2_0041"/>
<reference evidence="5" key="1">
    <citation type="submission" date="2015-10" db="EMBL/GenBank/DDBJ databases">
        <title>Analysis of five complete genome sequences for members of the class Peribacteria in the recently recognized Peregrinibacteria bacterial phylum.</title>
        <authorList>
            <person name="Anantharaman K."/>
            <person name="Brown C.T."/>
            <person name="Burstein D."/>
            <person name="Castelle C.J."/>
            <person name="Probst A.J."/>
            <person name="Thomas B.C."/>
            <person name="Williams K.H."/>
            <person name="Banfield J.F."/>
        </authorList>
    </citation>
    <scope>NUCLEOTIDE SEQUENCE [LARGE SCALE GENOMIC DNA]</scope>
</reference>
<dbReference type="PANTHER" id="PTHR43022">
    <property type="entry name" value="PROTEIN SMF"/>
    <property type="match status" value="1"/>
</dbReference>
<dbReference type="InterPro" id="IPR041614">
    <property type="entry name" value="DprA_WH"/>
</dbReference>
<evidence type="ECO:0000313" key="5">
    <source>
        <dbReference type="Proteomes" id="UP000069135"/>
    </source>
</evidence>
<proteinExistence type="inferred from homology"/>
<comment type="similarity">
    <text evidence="1">Belongs to the DprA/Smf family.</text>
</comment>
<evidence type="ECO:0000313" key="4">
    <source>
        <dbReference type="EMBL" id="ALM12745.1"/>
    </source>
</evidence>
<dbReference type="Pfam" id="PF17782">
    <property type="entry name" value="WHD_DprA"/>
    <property type="match status" value="1"/>
</dbReference>
<dbReference type="InterPro" id="IPR036388">
    <property type="entry name" value="WH-like_DNA-bd_sf"/>
</dbReference>
<dbReference type="AlphaFoldDB" id="A0A0S1SP41"/>
<dbReference type="PANTHER" id="PTHR43022:SF1">
    <property type="entry name" value="PROTEIN SMF"/>
    <property type="match status" value="1"/>
</dbReference>
<dbReference type="Proteomes" id="UP000069135">
    <property type="component" value="Chromosome"/>
</dbReference>
<evidence type="ECO:0000256" key="1">
    <source>
        <dbReference type="ARBA" id="ARBA00006525"/>
    </source>
</evidence>
<dbReference type="KEGG" id="prf:PeribacterA2_0041"/>
<accession>A0A0S1SP41</accession>
<dbReference type="Gene3D" id="1.10.10.10">
    <property type="entry name" value="Winged helix-like DNA-binding domain superfamily/Winged helix DNA-binding domain"/>
    <property type="match status" value="1"/>
</dbReference>
<dbReference type="Pfam" id="PF02481">
    <property type="entry name" value="DNA_processg_A"/>
    <property type="match status" value="1"/>
</dbReference>
<dbReference type="InterPro" id="IPR003488">
    <property type="entry name" value="DprA"/>
</dbReference>
<accession>A0A0S1SIH7</accession>
<dbReference type="NCBIfam" id="TIGR00732">
    <property type="entry name" value="dprA"/>
    <property type="match status" value="1"/>
</dbReference>
<dbReference type="Gene3D" id="3.40.50.450">
    <property type="match status" value="1"/>
</dbReference>
<dbReference type="InterPro" id="IPR057666">
    <property type="entry name" value="DrpA_SLOG"/>
</dbReference>
<accession>A0A0S1SQC6</accession>
<reference evidence="4 5" key="2">
    <citation type="journal article" date="2016" name="PeerJ">
        <title>Analysis of five complete genome sequences for members of the class Peribacteria in the recently recognized Peregrinibacteria bacterial phylum.</title>
        <authorList>
            <person name="Anantharaman K."/>
            <person name="Brown C.T."/>
            <person name="Burstein D."/>
            <person name="Castelle C.J."/>
            <person name="Probst A.J."/>
            <person name="Thomas B.C."/>
            <person name="Williams K.H."/>
            <person name="Banfield J.F."/>
        </authorList>
    </citation>
    <scope>NUCLEOTIDE SEQUENCE [LARGE SCALE GENOMIC DNA]</scope>
    <source>
        <strain evidence="4">RIFOXYD1_FULL_PER-ii_59_16</strain>
    </source>
</reference>
<accession>A0A0S1STN7</accession>
<feature type="domain" description="Smf/DprA SLOG" evidence="2">
    <location>
        <begin position="78"/>
        <end position="288"/>
    </location>
</feature>
<sequence length="359" mass="38702">MDRPTALIWSWLNVLNAKRLAALLQVYGDMTKALQHIDEPLLQELGCRGDTVFAVLNRLEECDPAVYEQELKKRRLSFLTIDDSEYPRHLKEIADPPVFLYWRGDLTILDQPCIALVGTRAMSDYGRRVAESFVPELVRAGLVTVSGLALGIDATVARETIAAGGRTVAVLGHGLGKIYPRENARLAEEIVEAGGLYLSEFPLDAEPGKYTFPARNRIIAGLSLGTVVLEAPHGSGALITADLALDYGREVFVVPGPIFDPNYAGCHQMLGKGHAKLVSSAADILLELGVVASEAAQSSYDPKSAAEAALLNVLTTMPQTSDDLMERSGLPAGQIASALTMMELSGAAKQVGHGQWVRR</sequence>
<gene>
    <name evidence="4" type="ORF">PeribacterD1_0041</name>
</gene>
<dbReference type="GO" id="GO:0009294">
    <property type="term" value="P:DNA-mediated transformation"/>
    <property type="evidence" value="ECO:0007669"/>
    <property type="project" value="InterPro"/>
</dbReference>
<evidence type="ECO:0000259" key="2">
    <source>
        <dbReference type="Pfam" id="PF02481"/>
    </source>
</evidence>
<organism evidence="4 5">
    <name type="scientific">Candidatus Peribacter riflensis</name>
    <dbReference type="NCBI Taxonomy" id="1735162"/>
    <lineage>
        <taxon>Bacteria</taxon>
        <taxon>Candidatus Peregrinibacteriota</taxon>
        <taxon>Candidatus Peribacteria</taxon>
        <taxon>Candidatus Peribacterales</taxon>
        <taxon>Candidatus Peribacteraceae</taxon>
        <taxon>Candidatus Peribacter</taxon>
    </lineage>
</organism>
<name>A0A0S1SP41_9BACT</name>
<protein>
    <submittedName>
        <fullName evidence="4">DNA processing protein</fullName>
    </submittedName>
</protein>
<feature type="domain" description="DprA winged helix" evidence="3">
    <location>
        <begin position="295"/>
        <end position="351"/>
    </location>
</feature>